<dbReference type="Proteomes" id="UP000241890">
    <property type="component" value="Unassembled WGS sequence"/>
</dbReference>
<feature type="active site" description="Proton acceptor" evidence="5">
    <location>
        <position position="790"/>
    </location>
</feature>
<evidence type="ECO:0000256" key="3">
    <source>
        <dbReference type="ARBA" id="ARBA00022963"/>
    </source>
</evidence>
<proteinExistence type="inferred from homology"/>
<feature type="region of interest" description="Disordered" evidence="6">
    <location>
        <begin position="1"/>
        <end position="22"/>
    </location>
</feature>
<dbReference type="GO" id="GO:0016298">
    <property type="term" value="F:lipase activity"/>
    <property type="evidence" value="ECO:0007669"/>
    <property type="project" value="UniProtKB-ARBA"/>
</dbReference>
<dbReference type="AlphaFoldDB" id="A0A2R5GVI9"/>
<protein>
    <submittedName>
        <fullName evidence="9">Patatin-like phospholipase domain-containing protein MGG_12849</fullName>
    </submittedName>
</protein>
<reference evidence="9 10" key="1">
    <citation type="submission" date="2017-12" db="EMBL/GenBank/DDBJ databases">
        <title>Sequencing, de novo assembly and annotation of complete genome of a new Thraustochytrid species, strain FCC1311.</title>
        <authorList>
            <person name="Sedici K."/>
            <person name="Godart F."/>
            <person name="Aiese Cigliano R."/>
            <person name="Sanseverino W."/>
            <person name="Barakat M."/>
            <person name="Ortet P."/>
            <person name="Marechal E."/>
            <person name="Cagnac O."/>
            <person name="Amato A."/>
        </authorList>
    </citation>
    <scope>NUCLEOTIDE SEQUENCE [LARGE SCALE GENOMIC DNA]</scope>
</reference>
<feature type="compositionally biased region" description="Polar residues" evidence="6">
    <location>
        <begin position="590"/>
        <end position="602"/>
    </location>
</feature>
<dbReference type="InParanoid" id="A0A2R5GVI9"/>
<comment type="caution">
    <text evidence="9">The sequence shown here is derived from an EMBL/GenBank/DDBJ whole genome shotgun (WGS) entry which is preliminary data.</text>
</comment>
<keyword evidence="7" id="KW-0812">Transmembrane</keyword>
<evidence type="ECO:0000256" key="7">
    <source>
        <dbReference type="SAM" id="Phobius"/>
    </source>
</evidence>
<dbReference type="InterPro" id="IPR016035">
    <property type="entry name" value="Acyl_Trfase/lysoPLipase"/>
</dbReference>
<name>A0A2R5GVI9_9STRA</name>
<dbReference type="GO" id="GO:0016042">
    <property type="term" value="P:lipid catabolic process"/>
    <property type="evidence" value="ECO:0007669"/>
    <property type="project" value="UniProtKB-UniRule"/>
</dbReference>
<dbReference type="OrthoDB" id="15478at2759"/>
<evidence type="ECO:0000256" key="2">
    <source>
        <dbReference type="ARBA" id="ARBA00022801"/>
    </source>
</evidence>
<feature type="compositionally biased region" description="Low complexity" evidence="6">
    <location>
        <begin position="563"/>
        <end position="573"/>
    </location>
</feature>
<feature type="region of interest" description="Disordered" evidence="6">
    <location>
        <begin position="68"/>
        <end position="91"/>
    </location>
</feature>
<sequence>MSASRLRAAHEGAEASQQRRSVALTLASDKVEDDRREILRFARKMNGQQHEKAKVGGIVTLEVTPAGLASKSSGEDSPAWTPRFRPSEVNAGKPTRRKCLRSLTSGEVRWLPAEDALQYDVEEIYEWAREEIMCAFEADVDVLIMDEVGPEVIHGETFDSALRACLWKADEERVKTKFLLIVDPSVISQLPQLYNIDPVEMDGFKAAKEYLKAAAYESRRLAWHRHKRAHADSVDDPDDAALDEAPQDFVGHHGTGPFYTIARIPLLLFTVMVIFIELAAYIMVRQLVSIFEGLFRSNRNEYYQLAKASSYATWRRHARQLDVKEGKSSGSLSNVPTLKHHLRTLRRATRHLALESGVAEQGRTDIVPPIADDEETGSVSSAASATNLIDDPENENEHELLGVLRASATSLNELANEHPYAMNHTGTNLEMRQLVSTFLDALDEVDACSNPEVLHFKHWAVIKRKFASTNGRLRRESMAEMAERALGGLQARASQWTNPMRATLTRMRDAQSPTAESRSFLSRLQSNSEAPEESRLPAGALQGDEKASQVENGRSPRGRSRRGSGSARISAVSPKGASVSDAASKLKSPSRGTTGNSETYSEASPEHTGYPETEAGHLRSAFWESKRRFFSELAHTYGETALCLSGGAGNAFYHLGVVKTLVDRDMLPEYITGASGGYWGMFKNLISRGNIFDTEDWVPKLVKQVCGDLTFREAYERSHKALIIPVYNIDAKGKQHTRVLCYRTTPDVVIYSAVLASSALPRLLPPIELLRKDSRGQITPYHSFGRFWRDGSFQNELPFDALRQLFNVTFTVVSQVEPHISPFFYSHRGSAVYLRTGSRMTWPALGMLKDRLEIERRLAVLAEGLDDASPAPPQADAPEKSRK</sequence>
<evidence type="ECO:0000313" key="9">
    <source>
        <dbReference type="EMBL" id="GBG31934.1"/>
    </source>
</evidence>
<accession>A0A2R5GVI9</accession>
<gene>
    <name evidence="9" type="ORF">FCC1311_012301</name>
</gene>
<organism evidence="9 10">
    <name type="scientific">Hondaea fermentalgiana</name>
    <dbReference type="NCBI Taxonomy" id="2315210"/>
    <lineage>
        <taxon>Eukaryota</taxon>
        <taxon>Sar</taxon>
        <taxon>Stramenopiles</taxon>
        <taxon>Bigyra</taxon>
        <taxon>Labyrinthulomycetes</taxon>
        <taxon>Thraustochytrida</taxon>
        <taxon>Thraustochytriidae</taxon>
        <taxon>Hondaea</taxon>
    </lineage>
</organism>
<keyword evidence="3 5" id="KW-0442">Lipid degradation</keyword>
<keyword evidence="10" id="KW-1185">Reference proteome</keyword>
<evidence type="ECO:0000259" key="8">
    <source>
        <dbReference type="PROSITE" id="PS51635"/>
    </source>
</evidence>
<dbReference type="Gene3D" id="3.40.1090.10">
    <property type="entry name" value="Cytosolic phospholipase A2 catalytic domain"/>
    <property type="match status" value="1"/>
</dbReference>
<comment type="caution">
    <text evidence="5">Lacks conserved residue(s) required for the propagation of feature annotation.</text>
</comment>
<evidence type="ECO:0000313" key="10">
    <source>
        <dbReference type="Proteomes" id="UP000241890"/>
    </source>
</evidence>
<evidence type="ECO:0000256" key="6">
    <source>
        <dbReference type="SAM" id="MobiDB-lite"/>
    </source>
</evidence>
<feature type="short sequence motif" description="GXSXG" evidence="5">
    <location>
        <begin position="673"/>
        <end position="677"/>
    </location>
</feature>
<keyword evidence="7" id="KW-0472">Membrane</keyword>
<feature type="region of interest" description="Disordered" evidence="6">
    <location>
        <begin position="506"/>
        <end position="613"/>
    </location>
</feature>
<dbReference type="GO" id="GO:0052689">
    <property type="term" value="F:carboxylic ester hydrolase activity"/>
    <property type="evidence" value="ECO:0007669"/>
    <property type="project" value="UniProtKB-ARBA"/>
</dbReference>
<dbReference type="SUPFAM" id="SSF52151">
    <property type="entry name" value="FabD/lysophospholipase-like"/>
    <property type="match status" value="1"/>
</dbReference>
<feature type="active site" description="Nucleophile" evidence="5">
    <location>
        <position position="675"/>
    </location>
</feature>
<dbReference type="PROSITE" id="PS51635">
    <property type="entry name" value="PNPLA"/>
    <property type="match status" value="1"/>
</dbReference>
<evidence type="ECO:0000256" key="4">
    <source>
        <dbReference type="ARBA" id="ARBA00023098"/>
    </source>
</evidence>
<keyword evidence="2 5" id="KW-0378">Hydrolase</keyword>
<comment type="similarity">
    <text evidence="1">Belongs to the PLPL family.</text>
</comment>
<dbReference type="InterPro" id="IPR002641">
    <property type="entry name" value="PNPLA_dom"/>
</dbReference>
<dbReference type="EMBL" id="BEYU01000110">
    <property type="protein sequence ID" value="GBG31934.1"/>
    <property type="molecule type" value="Genomic_DNA"/>
</dbReference>
<dbReference type="InterPro" id="IPR050301">
    <property type="entry name" value="NTE"/>
</dbReference>
<keyword evidence="7" id="KW-1133">Transmembrane helix</keyword>
<feature type="domain" description="PNPLA" evidence="8">
    <location>
        <begin position="642"/>
        <end position="803"/>
    </location>
</feature>
<feature type="compositionally biased region" description="Polar residues" evidence="6">
    <location>
        <begin position="511"/>
        <end position="529"/>
    </location>
</feature>
<dbReference type="PANTHER" id="PTHR14226:SF66">
    <property type="entry name" value="TRIACYLGLYCEROL LIPASE PTL2"/>
    <property type="match status" value="1"/>
</dbReference>
<dbReference type="PANTHER" id="PTHR14226">
    <property type="entry name" value="NEUROPATHY TARGET ESTERASE/SWISS CHEESE D.MELANOGASTER"/>
    <property type="match status" value="1"/>
</dbReference>
<evidence type="ECO:0000256" key="5">
    <source>
        <dbReference type="PROSITE-ProRule" id="PRU01161"/>
    </source>
</evidence>
<keyword evidence="4 5" id="KW-0443">Lipid metabolism</keyword>
<feature type="transmembrane region" description="Helical" evidence="7">
    <location>
        <begin position="266"/>
        <end position="284"/>
    </location>
</feature>
<evidence type="ECO:0000256" key="1">
    <source>
        <dbReference type="ARBA" id="ARBA00006104"/>
    </source>
</evidence>